<protein>
    <submittedName>
        <fullName evidence="1">Uncharacterized protein</fullName>
    </submittedName>
</protein>
<evidence type="ECO:0000313" key="1">
    <source>
        <dbReference type="EMBL" id="KAJ2899726.1"/>
    </source>
</evidence>
<dbReference type="EMBL" id="JANBVB010000019">
    <property type="protein sequence ID" value="KAJ2899726.1"/>
    <property type="molecule type" value="Genomic_DNA"/>
</dbReference>
<organism evidence="1 2">
    <name type="scientific">Coemansia aciculifera</name>
    <dbReference type="NCBI Taxonomy" id="417176"/>
    <lineage>
        <taxon>Eukaryota</taxon>
        <taxon>Fungi</taxon>
        <taxon>Fungi incertae sedis</taxon>
        <taxon>Zoopagomycota</taxon>
        <taxon>Kickxellomycotina</taxon>
        <taxon>Kickxellomycetes</taxon>
        <taxon>Kickxellales</taxon>
        <taxon>Kickxellaceae</taxon>
        <taxon>Coemansia</taxon>
    </lineage>
</organism>
<proteinExistence type="predicted"/>
<dbReference type="Proteomes" id="UP001139981">
    <property type="component" value="Unassembled WGS sequence"/>
</dbReference>
<reference evidence="1" key="1">
    <citation type="submission" date="2022-07" db="EMBL/GenBank/DDBJ databases">
        <title>Phylogenomic reconstructions and comparative analyses of Kickxellomycotina fungi.</title>
        <authorList>
            <person name="Reynolds N.K."/>
            <person name="Stajich J.E."/>
            <person name="Barry K."/>
            <person name="Grigoriev I.V."/>
            <person name="Crous P."/>
            <person name="Smith M.E."/>
        </authorList>
    </citation>
    <scope>NUCLEOTIDE SEQUENCE</scope>
    <source>
        <strain evidence="1">CBS 190363</strain>
    </source>
</reference>
<evidence type="ECO:0000313" key="2">
    <source>
        <dbReference type="Proteomes" id="UP001139981"/>
    </source>
</evidence>
<comment type="caution">
    <text evidence="1">The sequence shown here is derived from an EMBL/GenBank/DDBJ whole genome shotgun (WGS) entry which is preliminary data.</text>
</comment>
<sequence length="822" mass="86358">MLSPVSLSSVAIALLCIIHAGDPLMSSGSTLFAHAADTPAQPSGDHQSCGPSSRYVVAYYQTWKRQSLMNIDWAKISHLNVAHAIPTDSGDFTFDGEWFLPTLVRDAHKQQTKISLSIGGWTGSNRLSTIMRDTHKRATLIRAIGTFVEKHELDGVDIDWEYVGRQGSKCNKFSSTEDAGNFMRFLRALRASFHARFPDSEKLVSLAVRVQPFDDAEGPMKDVSPFAEYVDFASIMAFDINGAWSNTTGPNAPFANQRNRGTPYSYTQAVDQWLAAKWPAEKLVAGVSFHGRSLTTRNVMTAKDGAEMYVPFDKDVPQGDAEDSLWYDVCENVNSMSGVWQYKHLRDQGILKTTNTTGEEWVRVWDNKSGTPWLYNPPMRRFISYDDQSSIDKKVDYARFKGLKGMMAWSLHSDYNSELISSLANIGSLCRGPKSDSDQPPASNSTAAPSSTSTWSPTAPFANLPTRASSSSLSALSASTTSAIASHLSSSSDSSISNASASPSLSPSPDSATPASSATAASDNASSSVSSMSASKIITFNDVGAPVLVINGVPTAVPSDLAEKIMKIAENPTTTPASANSTDSALSLSASGQATGVSSSISAEENNSVAMTSRTDDALPLGPIALPVVDSAEKTGLARQGPTTPFRGPSRPAWNVATNLFDTPLSAINSKAGLPNHNDIFLGTATATTSFDLFAAPMTTTPASDVSGGGFAATFFLSLDTNAQSSGQQTTTVVPLSLLMASAKSEAALSSSASSTSSASSESSVSIALTSVSLSSTSAAPTSSTTASDSAASDSAASASTSYSYSSSSLSSSSSDLGSISL</sequence>
<keyword evidence="2" id="KW-1185">Reference proteome</keyword>
<gene>
    <name evidence="1" type="ORF">IWW38_000863</name>
</gene>
<name>A0ACC1M8G2_9FUNG</name>
<accession>A0ACC1M8G2</accession>